<comment type="caution">
    <text evidence="1">The sequence shown here is derived from an EMBL/GenBank/DDBJ whole genome shotgun (WGS) entry which is preliminary data.</text>
</comment>
<evidence type="ECO:0000313" key="2">
    <source>
        <dbReference type="Proteomes" id="UP000011731"/>
    </source>
</evidence>
<proteinExistence type="predicted"/>
<organism evidence="1 2">
    <name type="scientific">Rhodococcus ruber BKS 20-38</name>
    <dbReference type="NCBI Taxonomy" id="1278076"/>
    <lineage>
        <taxon>Bacteria</taxon>
        <taxon>Bacillati</taxon>
        <taxon>Actinomycetota</taxon>
        <taxon>Actinomycetes</taxon>
        <taxon>Mycobacteriales</taxon>
        <taxon>Nocardiaceae</taxon>
        <taxon>Rhodococcus</taxon>
    </lineage>
</organism>
<keyword evidence="2" id="KW-1185">Reference proteome</keyword>
<sequence>MMPEPPGGRRAGTGHLAAMCSSEPGFVTCCIVPQAGLRNQRRVLVVSHISLAVTHRAHRQDADLLAVFRDFVHTKWGDGPQAA</sequence>
<dbReference type="PATRIC" id="fig|1278076.4.peg.4605"/>
<dbReference type="Proteomes" id="UP000011731">
    <property type="component" value="Unassembled WGS sequence"/>
</dbReference>
<evidence type="ECO:0000313" key="1">
    <source>
        <dbReference type="EMBL" id="EME55837.1"/>
    </source>
</evidence>
<protein>
    <submittedName>
        <fullName evidence="1">Uncharacterized protein</fullName>
    </submittedName>
</protein>
<gene>
    <name evidence="1" type="ORF">G352_22486</name>
</gene>
<name>M2YMA4_9NOCA</name>
<reference evidence="1 2" key="1">
    <citation type="journal article" date="2013" name="Genome Announc.">
        <title>Draft Genome Sequence of Rhodococcus ruber Strain BKS 20-38.</title>
        <authorList>
            <person name="Bala M."/>
            <person name="Kumar S."/>
            <person name="Raghava G.P."/>
            <person name="Mayilraj S."/>
        </authorList>
    </citation>
    <scope>NUCLEOTIDE SEQUENCE [LARGE SCALE GENOMIC DNA]</scope>
    <source>
        <strain evidence="1 2">BKS 20-38</strain>
    </source>
</reference>
<dbReference type="AlphaFoldDB" id="M2YMA4"/>
<dbReference type="EMBL" id="AOEX01000084">
    <property type="protein sequence ID" value="EME55837.1"/>
    <property type="molecule type" value="Genomic_DNA"/>
</dbReference>
<accession>M2YMA4</accession>